<dbReference type="CDD" id="cd00158">
    <property type="entry name" value="RHOD"/>
    <property type="match status" value="1"/>
</dbReference>
<feature type="domain" description="Rhodanese" evidence="1">
    <location>
        <begin position="15"/>
        <end position="99"/>
    </location>
</feature>
<gene>
    <name evidence="2" type="ORF">MCORR_v1c02120</name>
</gene>
<evidence type="ECO:0000313" key="2">
    <source>
        <dbReference type="EMBL" id="PPE06581.1"/>
    </source>
</evidence>
<name>A0A2S5RH12_9MOLU</name>
<dbReference type="RefSeq" id="WP_104205963.1">
    <property type="nucleotide sequence ID" value="NZ_PHNF01000001.1"/>
</dbReference>
<keyword evidence="3" id="KW-1185">Reference proteome</keyword>
<dbReference type="AlphaFoldDB" id="A0A2S5RH12"/>
<dbReference type="Proteomes" id="UP000239785">
    <property type="component" value="Unassembled WGS sequence"/>
</dbReference>
<protein>
    <submittedName>
        <fullName evidence="2">Sulfurtransferase</fullName>
    </submittedName>
</protein>
<dbReference type="SUPFAM" id="SSF52821">
    <property type="entry name" value="Rhodanese/Cell cycle control phosphatase"/>
    <property type="match status" value="1"/>
</dbReference>
<dbReference type="GO" id="GO:0016740">
    <property type="term" value="F:transferase activity"/>
    <property type="evidence" value="ECO:0007669"/>
    <property type="project" value="UniProtKB-KW"/>
</dbReference>
<dbReference type="PROSITE" id="PS50206">
    <property type="entry name" value="RHODANESE_3"/>
    <property type="match status" value="1"/>
</dbReference>
<reference evidence="2 3" key="1">
    <citation type="submission" date="2017-11" db="EMBL/GenBank/DDBJ databases">
        <title>Genome sequence of Mesoplasma corruscae ELCA-2 (ATCC 49579).</title>
        <authorList>
            <person name="Lo W.-S."/>
            <person name="Kuo C.-H."/>
        </authorList>
    </citation>
    <scope>NUCLEOTIDE SEQUENCE [LARGE SCALE GENOMIC DNA]</scope>
    <source>
        <strain evidence="2 3">ELCA-2</strain>
    </source>
</reference>
<evidence type="ECO:0000259" key="1">
    <source>
        <dbReference type="PROSITE" id="PS50206"/>
    </source>
</evidence>
<dbReference type="EMBL" id="PHNF01000001">
    <property type="protein sequence ID" value="PPE06581.1"/>
    <property type="molecule type" value="Genomic_DNA"/>
</dbReference>
<comment type="caution">
    <text evidence="2">The sequence shown here is derived from an EMBL/GenBank/DDBJ whole genome shotgun (WGS) entry which is preliminary data.</text>
</comment>
<dbReference type="Pfam" id="PF00581">
    <property type="entry name" value="Rhodanese"/>
    <property type="match status" value="1"/>
</dbReference>
<keyword evidence="2" id="KW-0808">Transferase</keyword>
<dbReference type="Gene3D" id="3.40.250.10">
    <property type="entry name" value="Rhodanese-like domain"/>
    <property type="match status" value="1"/>
</dbReference>
<accession>A0A2S5RH12</accession>
<sequence>MKSIAINNKEFYALVKEGYTVVDVRTQGEDTITGLYFNSAINIPYPKVINSASKTFPDKNSKLIFICNYGQRSSLTAKEYQKMGYSNVFVLSSGLYNLK</sequence>
<dbReference type="OrthoDB" id="399039at2"/>
<evidence type="ECO:0000313" key="3">
    <source>
        <dbReference type="Proteomes" id="UP000239785"/>
    </source>
</evidence>
<proteinExistence type="predicted"/>
<dbReference type="InterPro" id="IPR001763">
    <property type="entry name" value="Rhodanese-like_dom"/>
</dbReference>
<dbReference type="InterPro" id="IPR036873">
    <property type="entry name" value="Rhodanese-like_dom_sf"/>
</dbReference>
<organism evidence="2 3">
    <name type="scientific">Mesoplasma corruscae</name>
    <dbReference type="NCBI Taxonomy" id="216874"/>
    <lineage>
        <taxon>Bacteria</taxon>
        <taxon>Bacillati</taxon>
        <taxon>Mycoplasmatota</taxon>
        <taxon>Mollicutes</taxon>
        <taxon>Entomoplasmatales</taxon>
        <taxon>Entomoplasmataceae</taxon>
        <taxon>Mesoplasma</taxon>
    </lineage>
</organism>